<dbReference type="InterPro" id="IPR004302">
    <property type="entry name" value="Cellulose/chitin-bd_N"/>
</dbReference>
<protein>
    <recommendedName>
        <fullName evidence="3">Chitin-binding type-4 domain-containing protein</fullName>
    </recommendedName>
</protein>
<feature type="chain" id="PRO_5040306040" description="Chitin-binding type-4 domain-containing protein" evidence="2">
    <location>
        <begin position="19"/>
        <end position="263"/>
    </location>
</feature>
<name>A0A9P0N2P3_SPOLI</name>
<accession>A0A9P0N2P3</accession>
<sequence>MFWSTLITLACMAAYAHGHGKVIDPVNRASLWRVFSDEPADFSDAGLNCGGFGHQWRFNKGRCGVCGDPYDSPQPRAHESGGKYGQGRIVATYQQGDVITTKIDLSASHLGYWEFRLCVDPEDNTQECYDRHVLELIEGGTKYYPTKPGIYTVEYHLPSNVVCEHCVLQWKYTAGNNWGVCADGTGALGCGTRRTSSPAQISASDLTIITFNDYQRSFFLYESFRVLYLIKLINYLLVPFINIVLIRTNLESYMVSILGISTV</sequence>
<feature type="transmembrane region" description="Helical" evidence="1">
    <location>
        <begin position="226"/>
        <end position="246"/>
    </location>
</feature>
<organism evidence="4 5">
    <name type="scientific">Spodoptera littoralis</name>
    <name type="common">Egyptian cotton leafworm</name>
    <dbReference type="NCBI Taxonomy" id="7109"/>
    <lineage>
        <taxon>Eukaryota</taxon>
        <taxon>Metazoa</taxon>
        <taxon>Ecdysozoa</taxon>
        <taxon>Arthropoda</taxon>
        <taxon>Hexapoda</taxon>
        <taxon>Insecta</taxon>
        <taxon>Pterygota</taxon>
        <taxon>Neoptera</taxon>
        <taxon>Endopterygota</taxon>
        <taxon>Lepidoptera</taxon>
        <taxon>Glossata</taxon>
        <taxon>Ditrysia</taxon>
        <taxon>Noctuoidea</taxon>
        <taxon>Noctuidae</taxon>
        <taxon>Amphipyrinae</taxon>
        <taxon>Spodoptera</taxon>
    </lineage>
</organism>
<dbReference type="EMBL" id="LR824550">
    <property type="protein sequence ID" value="CAH1639338.1"/>
    <property type="molecule type" value="Genomic_DNA"/>
</dbReference>
<dbReference type="Proteomes" id="UP001153321">
    <property type="component" value="Chromosome 19"/>
</dbReference>
<dbReference type="Pfam" id="PF03067">
    <property type="entry name" value="LPMO_10"/>
    <property type="match status" value="1"/>
</dbReference>
<keyword evidence="5" id="KW-1185">Reference proteome</keyword>
<keyword evidence="1" id="KW-1133">Transmembrane helix</keyword>
<evidence type="ECO:0000313" key="5">
    <source>
        <dbReference type="Proteomes" id="UP001153321"/>
    </source>
</evidence>
<proteinExistence type="predicted"/>
<evidence type="ECO:0000256" key="1">
    <source>
        <dbReference type="SAM" id="Phobius"/>
    </source>
</evidence>
<dbReference type="PANTHER" id="PTHR21113">
    <property type="entry name" value="AGAP001705-PA"/>
    <property type="match status" value="1"/>
</dbReference>
<evidence type="ECO:0000259" key="3">
    <source>
        <dbReference type="Pfam" id="PF03067"/>
    </source>
</evidence>
<gene>
    <name evidence="4" type="ORF">SPLIT_LOCUS4695</name>
</gene>
<reference evidence="4" key="1">
    <citation type="submission" date="2022-02" db="EMBL/GenBank/DDBJ databases">
        <authorList>
            <person name="King R."/>
        </authorList>
    </citation>
    <scope>NUCLEOTIDE SEQUENCE</scope>
</reference>
<feature type="signal peptide" evidence="2">
    <location>
        <begin position="1"/>
        <end position="18"/>
    </location>
</feature>
<dbReference type="PANTHER" id="PTHR21113:SF4">
    <property type="entry name" value="CHITIN-BINDING TYPE-4 DOMAIN-CONTAINING PROTEIN"/>
    <property type="match status" value="1"/>
</dbReference>
<dbReference type="AlphaFoldDB" id="A0A9P0N2P3"/>
<keyword evidence="1" id="KW-0472">Membrane</keyword>
<keyword evidence="1" id="KW-0812">Transmembrane</keyword>
<evidence type="ECO:0000313" key="4">
    <source>
        <dbReference type="EMBL" id="CAH1639338.1"/>
    </source>
</evidence>
<keyword evidence="2" id="KW-0732">Signal</keyword>
<feature type="domain" description="Chitin-binding type-4" evidence="3">
    <location>
        <begin position="19"/>
        <end position="183"/>
    </location>
</feature>
<evidence type="ECO:0000256" key="2">
    <source>
        <dbReference type="SAM" id="SignalP"/>
    </source>
</evidence>